<sequence length="441" mass="48908">MSTFNNFLKAKEIVDDVEAFKDIFLLLNQKTTQLTLSDGKNPFISLIYSTAVKHIQEAYPLEKRTEAEFVEKVAETRNVLEDVLMRFEKTEEARTQFLDTFLPWSEYRKAAIEELNAIADAIHSDKFKGNVSKIFGSFLGIFGGAALIAGIGCPPLLIAGGVATALSMTSTVGTSVTEIVYLKKRMGQAKTIVEKDDEQFKALEEWFVWSRDLMEAMNKLVGFNLMDVITEEMKLFCREFINLKSQLNENTVYRILPVLLSVIKMLCSAHLAALYGTELAAVIISFIIPILIVMANIYDRITLIGHLTIGMSSIVSSAMGFKALSTVKKSMSDAISRSPTVTKAAPQVVARSAKALVGVGIALDSITLLLTANSLRQGSLSEQGKELKGMAEDLQKGFDFVEKVYNELKSRNFVSNSPEESLQSDSRISDHSHELRMKKLE</sequence>
<dbReference type="GO" id="GO:0005576">
    <property type="term" value="C:extracellular region"/>
    <property type="evidence" value="ECO:0007669"/>
    <property type="project" value="InterPro"/>
</dbReference>
<dbReference type="AlphaFoldDB" id="A0A8X6NZL3"/>
<name>A0A8X6NZL3_NEPPI</name>
<proteinExistence type="inferred from homology"/>
<dbReference type="GO" id="GO:0006869">
    <property type="term" value="P:lipid transport"/>
    <property type="evidence" value="ECO:0007669"/>
    <property type="project" value="InterPro"/>
</dbReference>
<feature type="transmembrane region" description="Helical" evidence="3">
    <location>
        <begin position="279"/>
        <end position="298"/>
    </location>
</feature>
<organism evidence="4 5">
    <name type="scientific">Nephila pilipes</name>
    <name type="common">Giant wood spider</name>
    <name type="synonym">Nephila maculata</name>
    <dbReference type="NCBI Taxonomy" id="299642"/>
    <lineage>
        <taxon>Eukaryota</taxon>
        <taxon>Metazoa</taxon>
        <taxon>Ecdysozoa</taxon>
        <taxon>Arthropoda</taxon>
        <taxon>Chelicerata</taxon>
        <taxon>Arachnida</taxon>
        <taxon>Araneae</taxon>
        <taxon>Araneomorphae</taxon>
        <taxon>Entelegynae</taxon>
        <taxon>Araneoidea</taxon>
        <taxon>Nephilidae</taxon>
        <taxon>Nephila</taxon>
    </lineage>
</organism>
<dbReference type="EMBL" id="BMAW01014554">
    <property type="protein sequence ID" value="GFT39408.1"/>
    <property type="molecule type" value="Genomic_DNA"/>
</dbReference>
<feature type="compositionally biased region" description="Basic and acidic residues" evidence="2">
    <location>
        <begin position="427"/>
        <end position="441"/>
    </location>
</feature>
<dbReference type="PANTHER" id="PTHR14096:SF28">
    <property type="entry name" value="APOLIPOPROTEIN L, 1-RELATED"/>
    <property type="match status" value="1"/>
</dbReference>
<keyword evidence="3" id="KW-0472">Membrane</keyword>
<keyword evidence="3" id="KW-1133">Transmembrane helix</keyword>
<evidence type="ECO:0000256" key="3">
    <source>
        <dbReference type="SAM" id="Phobius"/>
    </source>
</evidence>
<evidence type="ECO:0000313" key="5">
    <source>
        <dbReference type="Proteomes" id="UP000887013"/>
    </source>
</evidence>
<protein>
    <submittedName>
        <fullName evidence="4">Uncharacterized protein</fullName>
    </submittedName>
</protein>
<dbReference type="Proteomes" id="UP000887013">
    <property type="component" value="Unassembled WGS sequence"/>
</dbReference>
<evidence type="ECO:0000256" key="2">
    <source>
        <dbReference type="SAM" id="MobiDB-lite"/>
    </source>
</evidence>
<evidence type="ECO:0000256" key="1">
    <source>
        <dbReference type="ARBA" id="ARBA00010090"/>
    </source>
</evidence>
<feature type="region of interest" description="Disordered" evidence="2">
    <location>
        <begin position="414"/>
        <end position="441"/>
    </location>
</feature>
<keyword evidence="3" id="KW-0812">Transmembrane</keyword>
<dbReference type="InterPro" id="IPR008405">
    <property type="entry name" value="ApoL"/>
</dbReference>
<dbReference type="OrthoDB" id="6428304at2759"/>
<keyword evidence="5" id="KW-1185">Reference proteome</keyword>
<feature type="transmembrane region" description="Helical" evidence="3">
    <location>
        <begin position="134"/>
        <end position="152"/>
    </location>
</feature>
<reference evidence="4" key="1">
    <citation type="submission" date="2020-08" db="EMBL/GenBank/DDBJ databases">
        <title>Multicomponent nature underlies the extraordinary mechanical properties of spider dragline silk.</title>
        <authorList>
            <person name="Kono N."/>
            <person name="Nakamura H."/>
            <person name="Mori M."/>
            <person name="Yoshida Y."/>
            <person name="Ohtoshi R."/>
            <person name="Malay A.D."/>
            <person name="Moran D.A.P."/>
            <person name="Tomita M."/>
            <person name="Numata K."/>
            <person name="Arakawa K."/>
        </authorList>
    </citation>
    <scope>NUCLEOTIDE SEQUENCE</scope>
</reference>
<evidence type="ECO:0000313" key="4">
    <source>
        <dbReference type="EMBL" id="GFT39408.1"/>
    </source>
</evidence>
<dbReference type="PANTHER" id="PTHR14096">
    <property type="entry name" value="APOLIPOPROTEIN L"/>
    <property type="match status" value="1"/>
</dbReference>
<dbReference type="GO" id="GO:0008289">
    <property type="term" value="F:lipid binding"/>
    <property type="evidence" value="ECO:0007669"/>
    <property type="project" value="InterPro"/>
</dbReference>
<feature type="compositionally biased region" description="Polar residues" evidence="2">
    <location>
        <begin position="414"/>
        <end position="426"/>
    </location>
</feature>
<accession>A0A8X6NZL3</accession>
<gene>
    <name evidence="4" type="primary">AVEN_160867_1</name>
    <name evidence="4" type="ORF">NPIL_309211</name>
</gene>
<comment type="caution">
    <text evidence="4">The sequence shown here is derived from an EMBL/GenBank/DDBJ whole genome shotgun (WGS) entry which is preliminary data.</text>
</comment>
<dbReference type="GO" id="GO:0016020">
    <property type="term" value="C:membrane"/>
    <property type="evidence" value="ECO:0007669"/>
    <property type="project" value="TreeGrafter"/>
</dbReference>
<feature type="transmembrane region" description="Helical" evidence="3">
    <location>
        <begin position="158"/>
        <end position="182"/>
    </location>
</feature>
<comment type="similarity">
    <text evidence="1">Belongs to the apolipoprotein L family.</text>
</comment>
<dbReference type="GO" id="GO:0042157">
    <property type="term" value="P:lipoprotein metabolic process"/>
    <property type="evidence" value="ECO:0007669"/>
    <property type="project" value="InterPro"/>
</dbReference>